<protein>
    <recommendedName>
        <fullName evidence="7">AAA+ ATPase domain-containing protein</fullName>
    </recommendedName>
</protein>
<dbReference type="InterPro" id="IPR054289">
    <property type="entry name" value="DUF7025"/>
</dbReference>
<evidence type="ECO:0000259" key="2">
    <source>
        <dbReference type="Pfam" id="PF00004"/>
    </source>
</evidence>
<name>A0ABR3W791_9PEZI</name>
<reference evidence="5 6" key="1">
    <citation type="journal article" date="2024" name="IMA Fungus">
        <title>IMA Genome - F19 : A genome assembly and annotation guide to empower mycologists, including annotated draft genome sequences of Ceratocystis pirilliformis, Diaporthe australafricana, Fusarium ophioides, Paecilomyces lecythidis, and Sporothrix stenoceras.</title>
        <authorList>
            <person name="Aylward J."/>
            <person name="Wilson A.M."/>
            <person name="Visagie C.M."/>
            <person name="Spraker J."/>
            <person name="Barnes I."/>
            <person name="Buitendag C."/>
            <person name="Ceriani C."/>
            <person name="Del Mar Angel L."/>
            <person name="du Plessis D."/>
            <person name="Fuchs T."/>
            <person name="Gasser K."/>
            <person name="Kramer D."/>
            <person name="Li W."/>
            <person name="Munsamy K."/>
            <person name="Piso A."/>
            <person name="Price J.L."/>
            <person name="Sonnekus B."/>
            <person name="Thomas C."/>
            <person name="van der Nest A."/>
            <person name="van Dijk A."/>
            <person name="van Heerden A."/>
            <person name="van Vuuren N."/>
            <person name="Yilmaz N."/>
            <person name="Duong T.A."/>
            <person name="van der Merwe N.A."/>
            <person name="Wingfield M.J."/>
            <person name="Wingfield B.D."/>
        </authorList>
    </citation>
    <scope>NUCLEOTIDE SEQUENCE [LARGE SCALE GENOMIC DNA]</scope>
    <source>
        <strain evidence="5 6">CMW 18300</strain>
    </source>
</reference>
<dbReference type="InterPro" id="IPR027417">
    <property type="entry name" value="P-loop_NTPase"/>
</dbReference>
<dbReference type="PANTHER" id="PTHR46411">
    <property type="entry name" value="FAMILY ATPASE, PUTATIVE-RELATED"/>
    <property type="match status" value="1"/>
</dbReference>
<feature type="region of interest" description="Disordered" evidence="1">
    <location>
        <begin position="31"/>
        <end position="63"/>
    </location>
</feature>
<evidence type="ECO:0000259" key="3">
    <source>
        <dbReference type="Pfam" id="PF22942"/>
    </source>
</evidence>
<dbReference type="Gene3D" id="3.40.50.300">
    <property type="entry name" value="P-loop containing nucleotide triphosphate hydrolases"/>
    <property type="match status" value="1"/>
</dbReference>
<keyword evidence="6" id="KW-1185">Reference proteome</keyword>
<evidence type="ECO:0008006" key="7">
    <source>
        <dbReference type="Google" id="ProtNLM"/>
    </source>
</evidence>
<dbReference type="PANTHER" id="PTHR46411:SF3">
    <property type="entry name" value="AAA+ ATPASE DOMAIN-CONTAINING PROTEIN"/>
    <property type="match status" value="1"/>
</dbReference>
<organism evidence="5 6">
    <name type="scientific">Diaporthe australafricana</name>
    <dbReference type="NCBI Taxonomy" id="127596"/>
    <lineage>
        <taxon>Eukaryota</taxon>
        <taxon>Fungi</taxon>
        <taxon>Dikarya</taxon>
        <taxon>Ascomycota</taxon>
        <taxon>Pezizomycotina</taxon>
        <taxon>Sordariomycetes</taxon>
        <taxon>Sordariomycetidae</taxon>
        <taxon>Diaporthales</taxon>
        <taxon>Diaporthaceae</taxon>
        <taxon>Diaporthe</taxon>
    </lineage>
</organism>
<feature type="domain" description="DUF7025" evidence="3">
    <location>
        <begin position="215"/>
        <end position="310"/>
    </location>
</feature>
<sequence length="791" mass="90353">MADQAQAISVVELAEKLAAVEKKLAELQAKYEGSPLTAADTEKKNKPGSKPNAEVEEEGPDPRIKVIVSRRNPETGEPIEEAGKLKSLKNYNEKDRAFILRKNVYPAKLSYFTVEDSSEIEILNPSLWTLLKRYLGDYPYHTFRESPVTLNSPYQAIVFNFDKLKSVAEETPKDDDDKLAREDLGRLLGAISGGASGDQKLDKYFKIRPSYGLSQTTTFQDLWTVFPPGTLVYGRPFQNEHQVFVVKDNVRTWPDKDQQRSGGRDYLPWKLEAWSYDWRDGTFRRTDYTLLFEHFDGHLPLDMLPYYPFDLPRDSKDSFKELRKEEIKKELIERGRKFRRYCEAKEGERLFEYQGKAVFEKTGFSNFKQDEEGGEKSHSSLSPSDFFAFLVGRRGSSGVVPTVKSTQVQSRVMVDYDSYFQYGQTEGRNGALEPGNSGSGCGCSDCQANEGLKKNYRTRFDLQSSVKAKEWEEEQYMLCPPRVLGYILQEKQWAQLQVTSLSEISNETTEESALNQRLKLADDLTPDNSSDGQGDGLEIDDIIPGKGKGLVMLLYGPPGVGKTSTAEAIAIETRKPLFSVSVADVGTRAKHVESNLSRIFSLATKWQAILLLEKRIGLRFVPEDLTSYERHHFARPLTIFEVFLRVLEYYHGIMILTTNQIANFDVAIPSRIHVAIKYESLKKGQMQAIFEEFLNRLDENNAIDDYDDIREWLETDVYREAGREGHGLDGRQIRNLVTTALGLARAERMEGGNHKLRVDHMRRAFNIVSDFKRDFSTQMQRYMDSQDKMIK</sequence>
<accession>A0ABR3W791</accession>
<gene>
    <name evidence="5" type="ORF">Daus18300_011254</name>
</gene>
<dbReference type="InterPro" id="IPR056599">
    <property type="entry name" value="AAA_lid_fung"/>
</dbReference>
<dbReference type="Proteomes" id="UP001583177">
    <property type="component" value="Unassembled WGS sequence"/>
</dbReference>
<dbReference type="EMBL" id="JAWRVE010000134">
    <property type="protein sequence ID" value="KAL1854934.1"/>
    <property type="molecule type" value="Genomic_DNA"/>
</dbReference>
<dbReference type="InterPro" id="IPR003959">
    <property type="entry name" value="ATPase_AAA_core"/>
</dbReference>
<evidence type="ECO:0000313" key="6">
    <source>
        <dbReference type="Proteomes" id="UP001583177"/>
    </source>
</evidence>
<evidence type="ECO:0000256" key="1">
    <source>
        <dbReference type="SAM" id="MobiDB-lite"/>
    </source>
</evidence>
<evidence type="ECO:0000259" key="4">
    <source>
        <dbReference type="Pfam" id="PF23232"/>
    </source>
</evidence>
<feature type="domain" description="AAA+ ATPase lid" evidence="4">
    <location>
        <begin position="682"/>
        <end position="773"/>
    </location>
</feature>
<dbReference type="SUPFAM" id="SSF52540">
    <property type="entry name" value="P-loop containing nucleoside triphosphate hydrolases"/>
    <property type="match status" value="1"/>
</dbReference>
<proteinExistence type="predicted"/>
<evidence type="ECO:0000313" key="5">
    <source>
        <dbReference type="EMBL" id="KAL1854934.1"/>
    </source>
</evidence>
<dbReference type="Pfam" id="PF23232">
    <property type="entry name" value="AAA_lid_13"/>
    <property type="match status" value="1"/>
</dbReference>
<dbReference type="Pfam" id="PF22942">
    <property type="entry name" value="DUF7025"/>
    <property type="match status" value="1"/>
</dbReference>
<dbReference type="Pfam" id="PF00004">
    <property type="entry name" value="AAA"/>
    <property type="match status" value="1"/>
</dbReference>
<comment type="caution">
    <text evidence="5">The sequence shown here is derived from an EMBL/GenBank/DDBJ whole genome shotgun (WGS) entry which is preliminary data.</text>
</comment>
<feature type="domain" description="ATPase AAA-type core" evidence="2">
    <location>
        <begin position="552"/>
        <end position="677"/>
    </location>
</feature>
<dbReference type="CDD" id="cd19481">
    <property type="entry name" value="RecA-like_protease"/>
    <property type="match status" value="1"/>
</dbReference>